<dbReference type="Proteomes" id="UP000464178">
    <property type="component" value="Chromosome"/>
</dbReference>
<accession>A0A6P2D547</accession>
<name>A0A6P2D547_9BACT</name>
<dbReference type="EMBL" id="LR593886">
    <property type="protein sequence ID" value="VTR96259.1"/>
    <property type="molecule type" value="Genomic_DNA"/>
</dbReference>
<gene>
    <name evidence="1" type="ORF">SOIL9_14550</name>
</gene>
<dbReference type="RefSeq" id="WP_162670568.1">
    <property type="nucleotide sequence ID" value="NZ_LR593886.1"/>
</dbReference>
<protein>
    <submittedName>
        <fullName evidence="1">Uncharacterized protein</fullName>
    </submittedName>
</protein>
<organism evidence="1 2">
    <name type="scientific">Gemmata massiliana</name>
    <dbReference type="NCBI Taxonomy" id="1210884"/>
    <lineage>
        <taxon>Bacteria</taxon>
        <taxon>Pseudomonadati</taxon>
        <taxon>Planctomycetota</taxon>
        <taxon>Planctomycetia</taxon>
        <taxon>Gemmatales</taxon>
        <taxon>Gemmataceae</taxon>
        <taxon>Gemmata</taxon>
    </lineage>
</organism>
<keyword evidence="2" id="KW-1185">Reference proteome</keyword>
<dbReference type="KEGG" id="gms:SOIL9_14550"/>
<reference evidence="1 2" key="1">
    <citation type="submission" date="2019-05" db="EMBL/GenBank/DDBJ databases">
        <authorList>
            <consortium name="Science for Life Laboratories"/>
        </authorList>
    </citation>
    <scope>NUCLEOTIDE SEQUENCE [LARGE SCALE GENOMIC DNA]</scope>
    <source>
        <strain evidence="1">Soil9</strain>
    </source>
</reference>
<proteinExistence type="predicted"/>
<dbReference type="AlphaFoldDB" id="A0A6P2D547"/>
<evidence type="ECO:0000313" key="1">
    <source>
        <dbReference type="EMBL" id="VTR96259.1"/>
    </source>
</evidence>
<evidence type="ECO:0000313" key="2">
    <source>
        <dbReference type="Proteomes" id="UP000464178"/>
    </source>
</evidence>
<sequence length="156" mass="17009">MGKFCDFYVVPPVEAGPAARSMGGSERWPHYHIKRVDVFQVAVLYDLLRGVAGESTWKLFEQHVEPDLAGEVGETADDDYDGPLFLVSTFPVGFTGGLAGLSEAERSTLAERWQVHPEFFWSRKPGVAAEVVGELCRLAALAVQRQGGVILAESGE</sequence>